<proteinExistence type="predicted"/>
<protein>
    <submittedName>
        <fullName evidence="1">Uncharacterized protein</fullName>
    </submittedName>
</protein>
<sequence length="60" mass="6624">MCLTRASLPKTFGSTRSRIPLLHVIISSQKHSADSFRTSSPNVSETAHILTSAILILQFR</sequence>
<dbReference type="EMBL" id="GBRH01211661">
    <property type="protein sequence ID" value="JAD86234.1"/>
    <property type="molecule type" value="Transcribed_RNA"/>
</dbReference>
<reference evidence="1" key="1">
    <citation type="submission" date="2014-09" db="EMBL/GenBank/DDBJ databases">
        <authorList>
            <person name="Magalhaes I.L.F."/>
            <person name="Oliveira U."/>
            <person name="Santos F.R."/>
            <person name="Vidigal T.H.D.A."/>
            <person name="Brescovit A.D."/>
            <person name="Santos A.J."/>
        </authorList>
    </citation>
    <scope>NUCLEOTIDE SEQUENCE</scope>
    <source>
        <tissue evidence="1">Shoot tissue taken approximately 20 cm above the soil surface</tissue>
    </source>
</reference>
<dbReference type="AlphaFoldDB" id="A0A0A9DCE1"/>
<name>A0A0A9DCE1_ARUDO</name>
<reference evidence="1" key="2">
    <citation type="journal article" date="2015" name="Data Brief">
        <title>Shoot transcriptome of the giant reed, Arundo donax.</title>
        <authorList>
            <person name="Barrero R.A."/>
            <person name="Guerrero F.D."/>
            <person name="Moolhuijzen P."/>
            <person name="Goolsby J.A."/>
            <person name="Tidwell J."/>
            <person name="Bellgard S.E."/>
            <person name="Bellgard M.I."/>
        </authorList>
    </citation>
    <scope>NUCLEOTIDE SEQUENCE</scope>
    <source>
        <tissue evidence="1">Shoot tissue taken approximately 20 cm above the soil surface</tissue>
    </source>
</reference>
<accession>A0A0A9DCE1</accession>
<organism evidence="1">
    <name type="scientific">Arundo donax</name>
    <name type="common">Giant reed</name>
    <name type="synonym">Donax arundinaceus</name>
    <dbReference type="NCBI Taxonomy" id="35708"/>
    <lineage>
        <taxon>Eukaryota</taxon>
        <taxon>Viridiplantae</taxon>
        <taxon>Streptophyta</taxon>
        <taxon>Embryophyta</taxon>
        <taxon>Tracheophyta</taxon>
        <taxon>Spermatophyta</taxon>
        <taxon>Magnoliopsida</taxon>
        <taxon>Liliopsida</taxon>
        <taxon>Poales</taxon>
        <taxon>Poaceae</taxon>
        <taxon>PACMAD clade</taxon>
        <taxon>Arundinoideae</taxon>
        <taxon>Arundineae</taxon>
        <taxon>Arundo</taxon>
    </lineage>
</organism>
<evidence type="ECO:0000313" key="1">
    <source>
        <dbReference type="EMBL" id="JAD86234.1"/>
    </source>
</evidence>